<dbReference type="FunFam" id="3.40.50.1000:FF:000078">
    <property type="entry name" value="Bifunctional polynucleotide phosphatase/kinase"/>
    <property type="match status" value="1"/>
</dbReference>
<keyword evidence="2" id="KW-0418">Kinase</keyword>
<dbReference type="InterPro" id="IPR013954">
    <property type="entry name" value="PNK3P"/>
</dbReference>
<dbReference type="EMBL" id="JAUTXT010000055">
    <property type="protein sequence ID" value="KAK3670514.1"/>
    <property type="molecule type" value="Genomic_DNA"/>
</dbReference>
<dbReference type="GO" id="GO:0006281">
    <property type="term" value="P:DNA repair"/>
    <property type="evidence" value="ECO:0007669"/>
    <property type="project" value="TreeGrafter"/>
</dbReference>
<dbReference type="PANTHER" id="PTHR12083">
    <property type="entry name" value="BIFUNCTIONAL POLYNUCLEOTIDE PHOSPHATASE/KINASE"/>
    <property type="match status" value="1"/>
</dbReference>
<dbReference type="SUPFAM" id="SSF56784">
    <property type="entry name" value="HAD-like"/>
    <property type="match status" value="1"/>
</dbReference>
<dbReference type="Pfam" id="PF08645">
    <property type="entry name" value="PNK3P"/>
    <property type="match status" value="1"/>
</dbReference>
<dbReference type="GO" id="GO:0046403">
    <property type="term" value="F:polynucleotide 3'-phosphatase activity"/>
    <property type="evidence" value="ECO:0007669"/>
    <property type="project" value="TreeGrafter"/>
</dbReference>
<proteinExistence type="predicted"/>
<evidence type="ECO:0000256" key="1">
    <source>
        <dbReference type="SAM" id="MobiDB-lite"/>
    </source>
</evidence>
<protein>
    <submittedName>
        <fullName evidence="2">DNA kinase/phosphatase Pnk1</fullName>
    </submittedName>
</protein>
<dbReference type="RefSeq" id="XP_064694852.1">
    <property type="nucleotide sequence ID" value="XM_064837529.1"/>
</dbReference>
<dbReference type="NCBIfam" id="TIGR01664">
    <property type="entry name" value="DNA-3'-Pase"/>
    <property type="match status" value="1"/>
</dbReference>
<dbReference type="InterPro" id="IPR006549">
    <property type="entry name" value="HAD-SF_hydro_IIIA"/>
</dbReference>
<dbReference type="GO" id="GO:0003690">
    <property type="term" value="F:double-stranded DNA binding"/>
    <property type="evidence" value="ECO:0007669"/>
    <property type="project" value="TreeGrafter"/>
</dbReference>
<dbReference type="AlphaFoldDB" id="A0AAE0TNI1"/>
<dbReference type="GeneID" id="89962067"/>
<dbReference type="InterPro" id="IPR023214">
    <property type="entry name" value="HAD_sf"/>
</dbReference>
<organism evidence="2 3">
    <name type="scientific">Recurvomyces mirabilis</name>
    <dbReference type="NCBI Taxonomy" id="574656"/>
    <lineage>
        <taxon>Eukaryota</taxon>
        <taxon>Fungi</taxon>
        <taxon>Dikarya</taxon>
        <taxon>Ascomycota</taxon>
        <taxon>Pezizomycotina</taxon>
        <taxon>Dothideomycetes</taxon>
        <taxon>Dothideomycetidae</taxon>
        <taxon>Mycosphaerellales</taxon>
        <taxon>Teratosphaeriaceae</taxon>
        <taxon>Recurvomyces</taxon>
    </lineage>
</organism>
<name>A0AAE0TNI1_9PEZI</name>
<sequence length="448" mass="50126">MPPASLKRVTSTDRDISPPPAKRKVTGTVNSNVVANFFKPTSQKSPEKVIFHVSAETILVARYEDAVTAKRPRPLKIAAFDFDDTIVATKSGNRFSKAPDDWRWWHATVPGRLKQLHHDGYAVVIVSNQGAVSLRADTKAPKDGMRSLNNFKGKVTAVLNTLELPITLYAGTGPDLSRKPRTGMWQQLLKDYGLSDDGDIDHENCVFVGDAAGREADKASGTRKDHACSDRDFAANVGISFQTPEEYFLGEPVKSFIRTFDPASYVNVELTAQTDVSPIVFTKKHDVELVLSCGSPGAGKSTFYWQHMQPLGYERVNQDILKSRDKCIKVATQCLEDRQPVVVDNTNADIETRAAWIGVARKMKVPIRLVYFTASAKLCEHNDTARALTGHLMNPEKRTMLPKMAFTGFTARHREPRVEEGFEDITRVDFKFEGSDEQKAQWMRYWIS</sequence>
<dbReference type="Gene3D" id="3.40.50.300">
    <property type="entry name" value="P-loop containing nucleotide triphosphate hydrolases"/>
    <property type="match status" value="1"/>
</dbReference>
<dbReference type="SUPFAM" id="SSF52540">
    <property type="entry name" value="P-loop containing nucleoside triphosphate hydrolases"/>
    <property type="match status" value="1"/>
</dbReference>
<dbReference type="Proteomes" id="UP001274830">
    <property type="component" value="Unassembled WGS sequence"/>
</dbReference>
<dbReference type="InterPro" id="IPR006551">
    <property type="entry name" value="Polynucleotide_phosphatase"/>
</dbReference>
<keyword evidence="3" id="KW-1185">Reference proteome</keyword>
<feature type="region of interest" description="Disordered" evidence="1">
    <location>
        <begin position="1"/>
        <end position="25"/>
    </location>
</feature>
<comment type="caution">
    <text evidence="2">The sequence shown here is derived from an EMBL/GenBank/DDBJ whole genome shotgun (WGS) entry which is preliminary data.</text>
</comment>
<dbReference type="FunFam" id="3.40.50.300:FF:002548">
    <property type="entry name" value="DNA kinase/phosphatase Pnk1"/>
    <property type="match status" value="1"/>
</dbReference>
<evidence type="ECO:0000313" key="3">
    <source>
        <dbReference type="Proteomes" id="UP001274830"/>
    </source>
</evidence>
<accession>A0AAE0TNI1</accession>
<gene>
    <name evidence="2" type="primary">pnk1</name>
    <name evidence="2" type="ORF">LTR78_009618</name>
</gene>
<reference evidence="2" key="1">
    <citation type="submission" date="2023-07" db="EMBL/GenBank/DDBJ databases">
        <title>Black Yeasts Isolated from many extreme environments.</title>
        <authorList>
            <person name="Coleine C."/>
            <person name="Stajich J.E."/>
            <person name="Selbmann L."/>
        </authorList>
    </citation>
    <scope>NUCLEOTIDE SEQUENCE</scope>
    <source>
        <strain evidence="2">CCFEE 5485</strain>
    </source>
</reference>
<dbReference type="NCBIfam" id="TIGR01662">
    <property type="entry name" value="HAD-SF-IIIA"/>
    <property type="match status" value="1"/>
</dbReference>
<dbReference type="Pfam" id="PF13671">
    <property type="entry name" value="AAA_33"/>
    <property type="match status" value="1"/>
</dbReference>
<dbReference type="Gene3D" id="3.40.50.1000">
    <property type="entry name" value="HAD superfamily/HAD-like"/>
    <property type="match status" value="1"/>
</dbReference>
<dbReference type="InterPro" id="IPR036412">
    <property type="entry name" value="HAD-like_sf"/>
</dbReference>
<dbReference type="GO" id="GO:0046404">
    <property type="term" value="F:ATP-dependent polydeoxyribonucleotide 5'-hydroxyl-kinase activity"/>
    <property type="evidence" value="ECO:0007669"/>
    <property type="project" value="TreeGrafter"/>
</dbReference>
<evidence type="ECO:0000313" key="2">
    <source>
        <dbReference type="EMBL" id="KAK3670514.1"/>
    </source>
</evidence>
<dbReference type="PANTHER" id="PTHR12083:SF9">
    <property type="entry name" value="BIFUNCTIONAL POLYNUCLEOTIDE PHOSPHATASE_KINASE"/>
    <property type="match status" value="1"/>
</dbReference>
<dbReference type="InterPro" id="IPR027417">
    <property type="entry name" value="P-loop_NTPase"/>
</dbReference>
<dbReference type="CDD" id="cd01625">
    <property type="entry name" value="HAD_PNP"/>
    <property type="match status" value="1"/>
</dbReference>
<keyword evidence="2" id="KW-0808">Transferase</keyword>